<reference evidence="5 6" key="1">
    <citation type="submission" date="2017-01" db="EMBL/GenBank/DDBJ databases">
        <title>Genome sequence of Rhodoferax antarcticus ANT.BR, a psychrophilic purple nonsulfur bacterium from an Antarctic microbial mat.</title>
        <authorList>
            <person name="Baker J."/>
            <person name="Riester C."/>
            <person name="Skinner B."/>
            <person name="Newell A."/>
            <person name="Swingley W."/>
            <person name="Madigan M."/>
            <person name="Jung D."/>
            <person name="Asao M."/>
            <person name="Chen M."/>
            <person name="Loughlin P."/>
            <person name="Pan H."/>
            <person name="Lin S."/>
            <person name="Li N."/>
            <person name="Shaw J."/>
            <person name="Prado M."/>
            <person name="Sherman C."/>
            <person name="Li X."/>
            <person name="Tang J."/>
            <person name="Blankenship R."/>
            <person name="Zhao T."/>
            <person name="Touchman J."/>
            <person name="Sattley M."/>
        </authorList>
    </citation>
    <scope>NUCLEOTIDE SEQUENCE [LARGE SCALE GENOMIC DNA]</scope>
    <source>
        <strain evidence="5 6">ANT.BR</strain>
    </source>
</reference>
<name>A0A1Q8YIV7_9BURK</name>
<organism evidence="5 6">
    <name type="scientific">Rhodoferax antarcticus ANT.BR</name>
    <dbReference type="NCBI Taxonomy" id="1111071"/>
    <lineage>
        <taxon>Bacteria</taxon>
        <taxon>Pseudomonadati</taxon>
        <taxon>Pseudomonadota</taxon>
        <taxon>Betaproteobacteria</taxon>
        <taxon>Burkholderiales</taxon>
        <taxon>Comamonadaceae</taxon>
        <taxon>Rhodoferax</taxon>
    </lineage>
</organism>
<evidence type="ECO:0000256" key="3">
    <source>
        <dbReference type="PIRSR" id="PIRSR006241-50"/>
    </source>
</evidence>
<comment type="caution">
    <text evidence="5">The sequence shown here is derived from an EMBL/GenBank/DDBJ whole genome shotgun (WGS) entry which is preliminary data.</text>
</comment>
<protein>
    <submittedName>
        <fullName evidence="5">Hydroxypyruvate isomerase</fullName>
        <ecNumber evidence="5">5.3.1.22</ecNumber>
    </submittedName>
</protein>
<evidence type="ECO:0000313" key="5">
    <source>
        <dbReference type="EMBL" id="OLP07925.1"/>
    </source>
</evidence>
<dbReference type="InterPro" id="IPR017643">
    <property type="entry name" value="Hydroxypyruvate_isomerase"/>
</dbReference>
<dbReference type="RefSeq" id="WP_075585521.1">
    <property type="nucleotide sequence ID" value="NZ_MSYM01000007.1"/>
</dbReference>
<dbReference type="Pfam" id="PF01261">
    <property type="entry name" value="AP_endonuc_2"/>
    <property type="match status" value="1"/>
</dbReference>
<dbReference type="InterPro" id="IPR050417">
    <property type="entry name" value="Sugar_Epim/Isomerase"/>
</dbReference>
<keyword evidence="6" id="KW-1185">Reference proteome</keyword>
<keyword evidence="5" id="KW-0670">Pyruvate</keyword>
<feature type="active site" description="Proton donor/acceptor" evidence="3">
    <location>
        <position position="143"/>
    </location>
</feature>
<accession>A0A1Q8YIV7</accession>
<dbReference type="InterPro" id="IPR036237">
    <property type="entry name" value="Xyl_isomerase-like_sf"/>
</dbReference>
<dbReference type="InterPro" id="IPR013022">
    <property type="entry name" value="Xyl_isomerase-like_TIM-brl"/>
</dbReference>
<dbReference type="NCBIfam" id="NF043033">
    <property type="entry name" value="OxoTetrIsom"/>
    <property type="match status" value="1"/>
</dbReference>
<dbReference type="PANTHER" id="PTHR43489:SF13">
    <property type="entry name" value="HYDROXYPYRUVATE ISOMERASE"/>
    <property type="match status" value="1"/>
</dbReference>
<evidence type="ECO:0000313" key="6">
    <source>
        <dbReference type="Proteomes" id="UP000185911"/>
    </source>
</evidence>
<proteinExistence type="inferred from homology"/>
<dbReference type="Proteomes" id="UP000185911">
    <property type="component" value="Unassembled WGS sequence"/>
</dbReference>
<dbReference type="EC" id="5.3.1.22" evidence="5"/>
<dbReference type="Gene3D" id="3.20.20.150">
    <property type="entry name" value="Divalent-metal-dependent TIM barrel enzymes"/>
    <property type="match status" value="1"/>
</dbReference>
<keyword evidence="1 2" id="KW-0413">Isomerase</keyword>
<dbReference type="GO" id="GO:0008903">
    <property type="term" value="F:hydroxypyruvate isomerase activity"/>
    <property type="evidence" value="ECO:0007669"/>
    <property type="project" value="UniProtKB-EC"/>
</dbReference>
<dbReference type="InterPro" id="IPR026040">
    <property type="entry name" value="HyI-like"/>
</dbReference>
<evidence type="ECO:0000256" key="2">
    <source>
        <dbReference type="PIRNR" id="PIRNR006241"/>
    </source>
</evidence>
<gene>
    <name evidence="5" type="primary">hyi</name>
    <name evidence="5" type="ORF">BLL52_1023</name>
</gene>
<feature type="domain" description="Xylose isomerase-like TIM barrel" evidence="4">
    <location>
        <begin position="21"/>
        <end position="251"/>
    </location>
</feature>
<dbReference type="NCBIfam" id="TIGR03234">
    <property type="entry name" value="OH-pyruv-isom"/>
    <property type="match status" value="1"/>
</dbReference>
<dbReference type="GO" id="GO:0046487">
    <property type="term" value="P:glyoxylate metabolic process"/>
    <property type="evidence" value="ECO:0007669"/>
    <property type="project" value="TreeGrafter"/>
</dbReference>
<dbReference type="STRING" id="81479.RA876_18965"/>
<dbReference type="EMBL" id="MSYM01000007">
    <property type="protein sequence ID" value="OLP07925.1"/>
    <property type="molecule type" value="Genomic_DNA"/>
</dbReference>
<comment type="similarity">
    <text evidence="2">Belongs to the hyi family.</text>
</comment>
<feature type="active site" description="Proton donor/acceptor" evidence="3">
    <location>
        <position position="240"/>
    </location>
</feature>
<dbReference type="SUPFAM" id="SSF51658">
    <property type="entry name" value="Xylose isomerase-like"/>
    <property type="match status" value="1"/>
</dbReference>
<evidence type="ECO:0000256" key="1">
    <source>
        <dbReference type="ARBA" id="ARBA00023235"/>
    </source>
</evidence>
<dbReference type="PIRSF" id="PIRSF006241">
    <property type="entry name" value="HyI"/>
    <property type="match status" value="1"/>
</dbReference>
<dbReference type="PANTHER" id="PTHR43489">
    <property type="entry name" value="ISOMERASE"/>
    <property type="match status" value="1"/>
</dbReference>
<dbReference type="AlphaFoldDB" id="A0A1Q8YIV7"/>
<sequence>MPRFAANLTMLFTEVPFLQRFERAASAGFTAVEFLFPYAWPAEVIKAELDQHGLTLVLHNLPAADWEAGERGIACHPDRVQEFCAGVRQGISYAKALGVSQLNCLAGKAPAGVADALLRQTLVQNLRFAAAELKNVGLKLLIEPINTYDIPGFYVNRTAQALAILDEVGADNAYLQYDVYHAQRMEGELAATLQQHLARIGHIQLADNPGRHEPGTGEINFRYLLARLDELGYTGWVGCEYKPLTTTLAGVGWRENIDPSHAAG</sequence>
<dbReference type="InterPro" id="IPR053398">
    <property type="entry name" value="HPT_OtnI_isomerases"/>
</dbReference>
<dbReference type="FunFam" id="3.20.20.150:FF:000007">
    <property type="entry name" value="Hydroxypyruvate isomerase"/>
    <property type="match status" value="1"/>
</dbReference>
<evidence type="ECO:0000259" key="4">
    <source>
        <dbReference type="Pfam" id="PF01261"/>
    </source>
</evidence>